<dbReference type="Gramene" id="ONIVA06G10110.1">
    <property type="protein sequence ID" value="ONIVA06G10110.1"/>
    <property type="gene ID" value="ONIVA06G10110"/>
</dbReference>
<dbReference type="EnsemblPlants" id="ONIVA06G10110.1">
    <property type="protein sequence ID" value="ONIVA06G10110.1"/>
    <property type="gene ID" value="ONIVA06G10110"/>
</dbReference>
<feature type="region of interest" description="Disordered" evidence="1">
    <location>
        <begin position="1"/>
        <end position="45"/>
    </location>
</feature>
<reference evidence="2" key="1">
    <citation type="submission" date="2015-04" db="UniProtKB">
        <authorList>
            <consortium name="EnsemblPlants"/>
        </authorList>
    </citation>
    <scope>IDENTIFICATION</scope>
    <source>
        <strain evidence="2">SL10</strain>
    </source>
</reference>
<sequence length="177" mass="18130">MSLDASGVVGEGSGRGVGREYEPEREREPSRVGRAGDSPDRSAAAAAASWAEAGLAASLEPRGLGLGCWRGKWNEAGEMGWAARVGLGPKLQPSSDEMGQVPRRPRAHRLWSAATAATAGGDLGSGGAAMECGGGNTAGDDLGFDRSSGGMRQQRGQARSEERGGGVFARAKIMMDG</sequence>
<feature type="region of interest" description="Disordered" evidence="1">
    <location>
        <begin position="88"/>
        <end position="108"/>
    </location>
</feature>
<proteinExistence type="predicted"/>
<feature type="compositionally biased region" description="Basic and acidic residues" evidence="1">
    <location>
        <begin position="17"/>
        <end position="31"/>
    </location>
</feature>
<dbReference type="HOGENOM" id="CLU_1520221_0_0_1"/>
<keyword evidence="3" id="KW-1185">Reference proteome</keyword>
<organism evidence="2">
    <name type="scientific">Oryza nivara</name>
    <name type="common">Indian wild rice</name>
    <name type="synonym">Oryza sativa f. spontanea</name>
    <dbReference type="NCBI Taxonomy" id="4536"/>
    <lineage>
        <taxon>Eukaryota</taxon>
        <taxon>Viridiplantae</taxon>
        <taxon>Streptophyta</taxon>
        <taxon>Embryophyta</taxon>
        <taxon>Tracheophyta</taxon>
        <taxon>Spermatophyta</taxon>
        <taxon>Magnoliopsida</taxon>
        <taxon>Liliopsida</taxon>
        <taxon>Poales</taxon>
        <taxon>Poaceae</taxon>
        <taxon>BOP clade</taxon>
        <taxon>Oryzoideae</taxon>
        <taxon>Oryzeae</taxon>
        <taxon>Oryzinae</taxon>
        <taxon>Oryza</taxon>
    </lineage>
</organism>
<feature type="region of interest" description="Disordered" evidence="1">
    <location>
        <begin position="132"/>
        <end position="177"/>
    </location>
</feature>
<dbReference type="Proteomes" id="UP000006591">
    <property type="component" value="Chromosome 6"/>
</dbReference>
<evidence type="ECO:0000256" key="1">
    <source>
        <dbReference type="SAM" id="MobiDB-lite"/>
    </source>
</evidence>
<reference evidence="2" key="2">
    <citation type="submission" date="2018-04" db="EMBL/GenBank/DDBJ databases">
        <title>OnivRS2 (Oryza nivara Reference Sequence Version 2).</title>
        <authorList>
            <person name="Zhang J."/>
            <person name="Kudrna D."/>
            <person name="Lee S."/>
            <person name="Talag J."/>
            <person name="Rajasekar S."/>
            <person name="Welchert J."/>
            <person name="Hsing Y.-I."/>
            <person name="Wing R.A."/>
        </authorList>
    </citation>
    <scope>NUCLEOTIDE SEQUENCE [LARGE SCALE GENOMIC DNA]</scope>
    <source>
        <strain evidence="2">SL10</strain>
    </source>
</reference>
<feature type="compositionally biased region" description="Low complexity" evidence="1">
    <location>
        <begin position="32"/>
        <end position="45"/>
    </location>
</feature>
<accession>A0A0E0HN82</accession>
<evidence type="ECO:0000313" key="3">
    <source>
        <dbReference type="Proteomes" id="UP000006591"/>
    </source>
</evidence>
<name>A0A0E0HN82_ORYNI</name>
<protein>
    <submittedName>
        <fullName evidence="2">Uncharacterized protein</fullName>
    </submittedName>
</protein>
<evidence type="ECO:0000313" key="2">
    <source>
        <dbReference type="EnsemblPlants" id="ONIVA06G10110.1"/>
    </source>
</evidence>
<dbReference type="AlphaFoldDB" id="A0A0E0HN82"/>